<name>A0ABZ2SLV0_9ENTE</name>
<dbReference type="Gene3D" id="1.20.1250.20">
    <property type="entry name" value="MFS general substrate transporter like domains"/>
    <property type="match status" value="1"/>
</dbReference>
<reference evidence="8 9" key="1">
    <citation type="submission" date="2024-03" db="EMBL/GenBank/DDBJ databases">
        <title>The Genome Sequence of Enterococcus sp. DIV2402.</title>
        <authorList>
            <consortium name="The Broad Institute Genomics Platform"/>
            <consortium name="The Broad Institute Microbial Omics Core"/>
            <consortium name="The Broad Institute Genomic Center for Infectious Diseases"/>
            <person name="Earl A."/>
            <person name="Manson A."/>
            <person name="Gilmore M."/>
            <person name="Schwartman J."/>
            <person name="Shea T."/>
            <person name="Abouelleil A."/>
            <person name="Cao P."/>
            <person name="Chapman S."/>
            <person name="Cusick C."/>
            <person name="Young S."/>
            <person name="Neafsey D."/>
            <person name="Nusbaum C."/>
            <person name="Birren B."/>
        </authorList>
    </citation>
    <scope>NUCLEOTIDE SEQUENCE [LARGE SCALE GENOMIC DNA]</scope>
    <source>
        <strain evidence="8 9">DIV2402</strain>
    </source>
</reference>
<feature type="transmembrane region" description="Helical" evidence="6">
    <location>
        <begin position="136"/>
        <end position="157"/>
    </location>
</feature>
<sequence length="389" mass="42161">MGKSKLWTKDFVLVALINFITYLVYYLLMIIIAEFAMKSLGASPSQAGSAVGIFIIGALIARIITGSIIEQIGYKRMLFIGLGIYFISSFFYYPLNNLMLLMVVRFIHGIGFGVTSVVTSTVAAQIIPIERRGEGIGYYSLSTTLASATGPMLGMFLVRQLSFNTIITLSIILLVLGMFGGFILHMPKAKKVVPTNSQQKISIHHFLEKKAVPISLIGMLLGIGYSSIVSFLTSYTAEINLVAAGSFFFIAYSIAILFSRPIAGRWIDTKGENFVMYPSFIAFAIGLLLMGTTVNSWMLLLAALFIGAGFGTFLSSGQTIAIKVAPEHRIGLATSTFLAIVDFGVGIGPSILGAFVPIIAYRGVYISMAILAMVAGIFYLLFNKKILNT</sequence>
<feature type="transmembrane region" description="Helical" evidence="6">
    <location>
        <begin position="337"/>
        <end position="358"/>
    </location>
</feature>
<dbReference type="PROSITE" id="PS50850">
    <property type="entry name" value="MFS"/>
    <property type="match status" value="1"/>
</dbReference>
<dbReference type="InterPro" id="IPR011701">
    <property type="entry name" value="MFS"/>
</dbReference>
<evidence type="ECO:0000256" key="4">
    <source>
        <dbReference type="ARBA" id="ARBA00022989"/>
    </source>
</evidence>
<dbReference type="SUPFAM" id="SSF103473">
    <property type="entry name" value="MFS general substrate transporter"/>
    <property type="match status" value="1"/>
</dbReference>
<keyword evidence="5 6" id="KW-0472">Membrane</keyword>
<feature type="transmembrane region" description="Helical" evidence="6">
    <location>
        <begin position="77"/>
        <end position="95"/>
    </location>
</feature>
<dbReference type="PANTHER" id="PTHR23531:SF1">
    <property type="entry name" value="QUINOLENE RESISTANCE PROTEIN NORA"/>
    <property type="match status" value="1"/>
</dbReference>
<feature type="transmembrane region" description="Helical" evidence="6">
    <location>
        <begin position="239"/>
        <end position="262"/>
    </location>
</feature>
<feature type="transmembrane region" description="Helical" evidence="6">
    <location>
        <begin position="211"/>
        <end position="233"/>
    </location>
</feature>
<dbReference type="PANTHER" id="PTHR23531">
    <property type="entry name" value="QUINOLENE RESISTANCE PROTEIN NORA"/>
    <property type="match status" value="1"/>
</dbReference>
<accession>A0ABZ2SLV0</accession>
<feature type="domain" description="Major facilitator superfamily (MFS) profile" evidence="7">
    <location>
        <begin position="10"/>
        <end position="387"/>
    </location>
</feature>
<evidence type="ECO:0000313" key="9">
    <source>
        <dbReference type="Proteomes" id="UP000664701"/>
    </source>
</evidence>
<dbReference type="InterPro" id="IPR020846">
    <property type="entry name" value="MFS_dom"/>
</dbReference>
<comment type="subcellular location">
    <subcellularLocation>
        <location evidence="1">Cell membrane</location>
        <topology evidence="1">Multi-pass membrane protein</topology>
    </subcellularLocation>
</comment>
<feature type="transmembrane region" description="Helical" evidence="6">
    <location>
        <begin position="297"/>
        <end position="316"/>
    </location>
</feature>
<organism evidence="8 9">
    <name type="scientific">Candidatus Enterococcus lowellii</name>
    <dbReference type="NCBI Taxonomy" id="2230877"/>
    <lineage>
        <taxon>Bacteria</taxon>
        <taxon>Bacillati</taxon>
        <taxon>Bacillota</taxon>
        <taxon>Bacilli</taxon>
        <taxon>Lactobacillales</taxon>
        <taxon>Enterococcaceae</taxon>
        <taxon>Enterococcus</taxon>
    </lineage>
</organism>
<feature type="transmembrane region" description="Helical" evidence="6">
    <location>
        <begin position="101"/>
        <end position="124"/>
    </location>
</feature>
<evidence type="ECO:0000259" key="7">
    <source>
        <dbReference type="PROSITE" id="PS50850"/>
    </source>
</evidence>
<feature type="transmembrane region" description="Helical" evidence="6">
    <location>
        <begin position="364"/>
        <end position="382"/>
    </location>
</feature>
<keyword evidence="9" id="KW-1185">Reference proteome</keyword>
<dbReference type="Proteomes" id="UP000664701">
    <property type="component" value="Chromosome"/>
</dbReference>
<dbReference type="EMBL" id="CP147251">
    <property type="protein sequence ID" value="WYJ76492.1"/>
    <property type="molecule type" value="Genomic_DNA"/>
</dbReference>
<keyword evidence="4 6" id="KW-1133">Transmembrane helix</keyword>
<feature type="transmembrane region" description="Helical" evidence="6">
    <location>
        <begin position="12"/>
        <end position="33"/>
    </location>
</feature>
<feature type="transmembrane region" description="Helical" evidence="6">
    <location>
        <begin position="274"/>
        <end position="291"/>
    </location>
</feature>
<feature type="transmembrane region" description="Helical" evidence="6">
    <location>
        <begin position="163"/>
        <end position="184"/>
    </location>
</feature>
<dbReference type="InterPro" id="IPR052714">
    <property type="entry name" value="MFS_Exporter"/>
</dbReference>
<dbReference type="InterPro" id="IPR036259">
    <property type="entry name" value="MFS_trans_sf"/>
</dbReference>
<evidence type="ECO:0000256" key="2">
    <source>
        <dbReference type="ARBA" id="ARBA00022448"/>
    </source>
</evidence>
<dbReference type="RefSeq" id="WP_207941394.1">
    <property type="nucleotide sequence ID" value="NZ_CP147251.1"/>
</dbReference>
<evidence type="ECO:0000256" key="3">
    <source>
        <dbReference type="ARBA" id="ARBA00022692"/>
    </source>
</evidence>
<proteinExistence type="predicted"/>
<keyword evidence="3 6" id="KW-0812">Transmembrane</keyword>
<gene>
    <name evidence="8" type="ORF">DOK78_001124</name>
</gene>
<evidence type="ECO:0000256" key="6">
    <source>
        <dbReference type="SAM" id="Phobius"/>
    </source>
</evidence>
<keyword evidence="2" id="KW-0813">Transport</keyword>
<evidence type="ECO:0000256" key="5">
    <source>
        <dbReference type="ARBA" id="ARBA00023136"/>
    </source>
</evidence>
<dbReference type="Pfam" id="PF07690">
    <property type="entry name" value="MFS_1"/>
    <property type="match status" value="1"/>
</dbReference>
<evidence type="ECO:0000256" key="1">
    <source>
        <dbReference type="ARBA" id="ARBA00004651"/>
    </source>
</evidence>
<feature type="transmembrane region" description="Helical" evidence="6">
    <location>
        <begin position="45"/>
        <end position="65"/>
    </location>
</feature>
<evidence type="ECO:0000313" key="8">
    <source>
        <dbReference type="EMBL" id="WYJ76492.1"/>
    </source>
</evidence>
<dbReference type="CDD" id="cd17489">
    <property type="entry name" value="MFS_YfcJ_like"/>
    <property type="match status" value="1"/>
</dbReference>
<protein>
    <recommendedName>
        <fullName evidence="7">Major facilitator superfamily (MFS) profile domain-containing protein</fullName>
    </recommendedName>
</protein>